<gene>
    <name evidence="2" type="ORF">CGLO_08918</name>
</gene>
<dbReference type="AlphaFoldDB" id="T0KF02"/>
<dbReference type="EMBL" id="AMYD01001801">
    <property type="protein sequence ID" value="EQB51538.1"/>
    <property type="molecule type" value="Genomic_DNA"/>
</dbReference>
<feature type="region of interest" description="Disordered" evidence="1">
    <location>
        <begin position="1"/>
        <end position="41"/>
    </location>
</feature>
<evidence type="ECO:0000313" key="2">
    <source>
        <dbReference type="EMBL" id="EQB51538.1"/>
    </source>
</evidence>
<proteinExistence type="predicted"/>
<dbReference type="Proteomes" id="UP000015530">
    <property type="component" value="Unassembled WGS sequence"/>
</dbReference>
<dbReference type="HOGENOM" id="CLU_3279419_0_0_1"/>
<feature type="compositionally biased region" description="Polar residues" evidence="1">
    <location>
        <begin position="21"/>
        <end position="41"/>
    </location>
</feature>
<protein>
    <submittedName>
        <fullName evidence="2">Uncharacterized protein</fullName>
    </submittedName>
</protein>
<name>T0KF02_COLGC</name>
<organism evidence="2 3">
    <name type="scientific">Colletotrichum gloeosporioides (strain Cg-14)</name>
    <name type="common">Anthracnose fungus</name>
    <name type="synonym">Glomerella cingulata</name>
    <dbReference type="NCBI Taxonomy" id="1237896"/>
    <lineage>
        <taxon>Eukaryota</taxon>
        <taxon>Fungi</taxon>
        <taxon>Dikarya</taxon>
        <taxon>Ascomycota</taxon>
        <taxon>Pezizomycotina</taxon>
        <taxon>Sordariomycetes</taxon>
        <taxon>Hypocreomycetidae</taxon>
        <taxon>Glomerellales</taxon>
        <taxon>Glomerellaceae</taxon>
        <taxon>Colletotrichum</taxon>
        <taxon>Colletotrichum gloeosporioides species complex</taxon>
    </lineage>
</organism>
<evidence type="ECO:0000313" key="3">
    <source>
        <dbReference type="Proteomes" id="UP000015530"/>
    </source>
</evidence>
<sequence>MQKVLNLDFAVDKCPPPAIRQPSSNARTAPARTANQSKEVK</sequence>
<reference evidence="3" key="1">
    <citation type="journal article" date="2013" name="Mol. Plant Microbe Interact.">
        <title>Global aspects of pacC regulation of pathogenicity genes in Colletotrichum gloeosporioides as revealed by transcriptome analysis.</title>
        <authorList>
            <person name="Alkan N."/>
            <person name="Meng X."/>
            <person name="Friedlander G."/>
            <person name="Reuveni E."/>
            <person name="Sukno S."/>
            <person name="Sherman A."/>
            <person name="Thon M."/>
            <person name="Fluhr R."/>
            <person name="Prusky D."/>
        </authorList>
    </citation>
    <scope>NUCLEOTIDE SEQUENCE [LARGE SCALE GENOMIC DNA]</scope>
    <source>
        <strain evidence="3">Cg-14</strain>
    </source>
</reference>
<accession>T0KF02</accession>
<comment type="caution">
    <text evidence="2">The sequence shown here is derived from an EMBL/GenBank/DDBJ whole genome shotgun (WGS) entry which is preliminary data.</text>
</comment>
<evidence type="ECO:0000256" key="1">
    <source>
        <dbReference type="SAM" id="MobiDB-lite"/>
    </source>
</evidence>